<name>A0ABT4IKK2_9EURY</name>
<proteinExistence type="predicted"/>
<sequence length="295" mass="33805">MKIRLVDVDSTIPNLALMQISAYHKQRGDIVGFDVQNPDKVYISTIFSKNKSQAVGIATLYPQADIIQGGSGFDLHSTIPNPAQKIMPDYSLYNSPYDLGFTTRGCIRKCPFCIVPEKEGKLEKWMNISDFHHPDHKTAVLLDNNILAKKDWFFDQTDWAIDHNIKLNITQGMDIRLITPEIAEQLARIKWAATLHFAFDSLSYEQAVETGLSILVDAGINIRRNVDFYVLVGFDTTIAEDIYRCNLLKRLGTNAFVMQYRKTPETIRLARWANRRNSFWAVDFENYTHGKKIHD</sequence>
<evidence type="ECO:0000313" key="2">
    <source>
        <dbReference type="Proteomes" id="UP001141336"/>
    </source>
</evidence>
<dbReference type="RefSeq" id="WP_268922498.1">
    <property type="nucleotide sequence ID" value="NZ_JAPTGC010000003.1"/>
</dbReference>
<dbReference type="SUPFAM" id="SSF102114">
    <property type="entry name" value="Radical SAM enzymes"/>
    <property type="match status" value="1"/>
</dbReference>
<gene>
    <name evidence="1" type="ORF">O0S09_03240</name>
</gene>
<dbReference type="EMBL" id="JAPTGC010000003">
    <property type="protein sequence ID" value="MCZ0862269.1"/>
    <property type="molecule type" value="Genomic_DNA"/>
</dbReference>
<evidence type="ECO:0000313" key="1">
    <source>
        <dbReference type="EMBL" id="MCZ0862269.1"/>
    </source>
</evidence>
<comment type="caution">
    <text evidence="1">The sequence shown here is derived from an EMBL/GenBank/DDBJ whole genome shotgun (WGS) entry which is preliminary data.</text>
</comment>
<evidence type="ECO:0008006" key="3">
    <source>
        <dbReference type="Google" id="ProtNLM"/>
    </source>
</evidence>
<reference evidence="1" key="1">
    <citation type="submission" date="2022-12" db="EMBL/GenBank/DDBJ databases">
        <title>Isolation and characterisation of novel Methanocorpusculum spp. from native Australian herbivores indicates the genus is ancestrally host-associated.</title>
        <authorList>
            <person name="Volmer J.G."/>
            <person name="Soo R.M."/>
            <person name="Evans P.N."/>
            <person name="Hoedt E.C."/>
            <person name="Astorga Alsina A.L."/>
            <person name="Woodcroft B.J."/>
            <person name="Tyson G.W."/>
            <person name="Hugenholtz P."/>
            <person name="Morrison M."/>
        </authorList>
    </citation>
    <scope>NUCLEOTIDE SEQUENCE</scope>
    <source>
        <strain evidence="1">CW153</strain>
    </source>
</reference>
<keyword evidence="2" id="KW-1185">Reference proteome</keyword>
<accession>A0ABT4IKK2</accession>
<dbReference type="Proteomes" id="UP001141336">
    <property type="component" value="Unassembled WGS sequence"/>
</dbReference>
<organism evidence="1 2">
    <name type="scientific">Methanocorpusculum vombati</name>
    <dbReference type="NCBI Taxonomy" id="3002864"/>
    <lineage>
        <taxon>Archaea</taxon>
        <taxon>Methanobacteriati</taxon>
        <taxon>Methanobacteriota</taxon>
        <taxon>Stenosarchaea group</taxon>
        <taxon>Methanomicrobia</taxon>
        <taxon>Methanomicrobiales</taxon>
        <taxon>Methanocorpusculaceae</taxon>
        <taxon>Methanocorpusculum</taxon>
    </lineage>
</organism>
<dbReference type="InterPro" id="IPR058240">
    <property type="entry name" value="rSAM_sf"/>
</dbReference>
<protein>
    <recommendedName>
        <fullName evidence="3">Radical SAM protein</fullName>
    </recommendedName>
</protein>